<dbReference type="InterPro" id="IPR004183">
    <property type="entry name" value="Xdiol_dOase_suB"/>
</dbReference>
<dbReference type="GO" id="GO:0016702">
    <property type="term" value="F:oxidoreductase activity, acting on single donors with incorporation of molecular oxygen, incorporation of two atoms of oxygen"/>
    <property type="evidence" value="ECO:0007669"/>
    <property type="project" value="UniProtKB-ARBA"/>
</dbReference>
<sequence>MKRATANRMVVCASHSPGMERDVDRVFGTTFRTGLARASSIVREFDPDYIVLFGGDHRRAFRHVVPTFGVALSAGIMAEAGHSPGALNVPQGTARGLAEHLLDSGIDISVCRDVQLDHAFAQPLRDLTGSVDAYPVIPLPINCATAPLPKAERVLAFGDAVGRYLSGTGDRVLVIGTGGLSHSPPSLEVDTYDISDEERARIIAEGSAAARKKIKPAWDKAFLHASATWDREALARLTDSAHADAGAGANEVRTWLAAGAAGGGVPLEPLIYEPVEEWITGMAVAVSA</sequence>
<reference evidence="2 3" key="1">
    <citation type="submission" date="2009-03" db="EMBL/GenBank/DDBJ databases">
        <title>Comparison of the complete genome sequences of Rhodococcus erythropolis PR4 and Rhodococcus opacus B4.</title>
        <authorList>
            <person name="Takarada H."/>
            <person name="Sekine M."/>
            <person name="Hosoyama A."/>
            <person name="Yamada R."/>
            <person name="Fujisawa T."/>
            <person name="Omata S."/>
            <person name="Shimizu A."/>
            <person name="Tsukatani N."/>
            <person name="Tanikawa S."/>
            <person name="Fujita N."/>
            <person name="Harayama S."/>
        </authorList>
    </citation>
    <scope>NUCLEOTIDE SEQUENCE [LARGE SCALE GENOMIC DNA]</scope>
    <source>
        <strain evidence="2 3">B4</strain>
    </source>
</reference>
<dbReference type="AlphaFoldDB" id="C1B5T0"/>
<evidence type="ECO:0000259" key="1">
    <source>
        <dbReference type="Pfam" id="PF02900"/>
    </source>
</evidence>
<proteinExistence type="predicted"/>
<dbReference type="STRING" id="632772.ROP_70940"/>
<dbReference type="Pfam" id="PF02900">
    <property type="entry name" value="LigB"/>
    <property type="match status" value="1"/>
</dbReference>
<dbReference type="Proteomes" id="UP000002212">
    <property type="component" value="Chromosome"/>
</dbReference>
<dbReference type="EC" id="1.13.11.-" evidence="2"/>
<dbReference type="SUPFAM" id="SSF53213">
    <property type="entry name" value="LigB-like"/>
    <property type="match status" value="1"/>
</dbReference>
<dbReference type="Gene3D" id="3.40.830.10">
    <property type="entry name" value="LigB-like"/>
    <property type="match status" value="1"/>
</dbReference>
<dbReference type="NCBIfam" id="NF009909">
    <property type="entry name" value="PRK13370.1-3"/>
    <property type="match status" value="1"/>
</dbReference>
<gene>
    <name evidence="2" type="ordered locus">ROP_70940</name>
</gene>
<keyword evidence="2" id="KW-0223">Dioxygenase</keyword>
<organism evidence="2 3">
    <name type="scientific">Rhodococcus opacus (strain B4)</name>
    <dbReference type="NCBI Taxonomy" id="632772"/>
    <lineage>
        <taxon>Bacteria</taxon>
        <taxon>Bacillati</taxon>
        <taxon>Actinomycetota</taxon>
        <taxon>Actinomycetes</taxon>
        <taxon>Mycobacteriales</taxon>
        <taxon>Nocardiaceae</taxon>
        <taxon>Rhodococcus</taxon>
    </lineage>
</organism>
<protein>
    <submittedName>
        <fullName evidence="2">Extradiol dioxygenase</fullName>
        <ecNumber evidence="2">1.13.11.-</ecNumber>
    </submittedName>
</protein>
<dbReference type="PATRIC" id="fig|632772.20.peg.7401"/>
<evidence type="ECO:0000313" key="2">
    <source>
        <dbReference type="EMBL" id="BAH55341.1"/>
    </source>
</evidence>
<feature type="domain" description="Extradiol ring-cleavage dioxygenase class III enzyme subunit B" evidence="1">
    <location>
        <begin position="11"/>
        <end position="281"/>
    </location>
</feature>
<dbReference type="GO" id="GO:0008198">
    <property type="term" value="F:ferrous iron binding"/>
    <property type="evidence" value="ECO:0007669"/>
    <property type="project" value="InterPro"/>
</dbReference>
<dbReference type="KEGG" id="rop:ROP_70940"/>
<accession>C1B5T0</accession>
<keyword evidence="2" id="KW-0560">Oxidoreductase</keyword>
<dbReference type="EMBL" id="AP011115">
    <property type="protein sequence ID" value="BAH55341.1"/>
    <property type="molecule type" value="Genomic_DNA"/>
</dbReference>
<dbReference type="HOGENOM" id="CLU_078149_0_0_11"/>
<name>C1B5T0_RHOOB</name>
<evidence type="ECO:0000313" key="3">
    <source>
        <dbReference type="Proteomes" id="UP000002212"/>
    </source>
</evidence>